<proteinExistence type="predicted"/>
<dbReference type="AlphaFoldDB" id="A0A371GQP3"/>
<evidence type="ECO:0000256" key="1">
    <source>
        <dbReference type="SAM" id="Phobius"/>
    </source>
</evidence>
<keyword evidence="1" id="KW-1133">Transmembrane helix</keyword>
<dbReference type="EMBL" id="QJKJ01004759">
    <property type="protein sequence ID" value="RDX92850.1"/>
    <property type="molecule type" value="Genomic_DNA"/>
</dbReference>
<dbReference type="Proteomes" id="UP000257109">
    <property type="component" value="Unassembled WGS sequence"/>
</dbReference>
<evidence type="ECO:0000313" key="3">
    <source>
        <dbReference type="Proteomes" id="UP000257109"/>
    </source>
</evidence>
<comment type="caution">
    <text evidence="2">The sequence shown here is derived from an EMBL/GenBank/DDBJ whole genome shotgun (WGS) entry which is preliminary data.</text>
</comment>
<feature type="transmembrane region" description="Helical" evidence="1">
    <location>
        <begin position="6"/>
        <end position="25"/>
    </location>
</feature>
<keyword evidence="1" id="KW-0472">Membrane</keyword>
<sequence length="171" mass="19449">MGRSFASTVSTVAVADSVIGLAIFLQLFEFETFSMIISILSMPIELILFRSFLESRKIPLFCLHFVRDRFNQDDMMGRSFASLVSMVVDAYYTIGVKIFLRSEKNRTHSRELGGIKNGSVIEAKDQAVDVDSDVPNELAVMAHYRASDYMKSQHEINEVVRLMTMDYWLAV</sequence>
<feature type="non-terminal residue" evidence="2">
    <location>
        <position position="1"/>
    </location>
</feature>
<keyword evidence="3" id="KW-1185">Reference proteome</keyword>
<accession>A0A371GQP3</accession>
<name>A0A371GQP3_MUCPR</name>
<evidence type="ECO:0000313" key="2">
    <source>
        <dbReference type="EMBL" id="RDX92850.1"/>
    </source>
</evidence>
<protein>
    <submittedName>
        <fullName evidence="2">Uncharacterized protein</fullName>
    </submittedName>
</protein>
<gene>
    <name evidence="2" type="ORF">CR513_24967</name>
</gene>
<organism evidence="2 3">
    <name type="scientific">Mucuna pruriens</name>
    <name type="common">Velvet bean</name>
    <name type="synonym">Dolichos pruriens</name>
    <dbReference type="NCBI Taxonomy" id="157652"/>
    <lineage>
        <taxon>Eukaryota</taxon>
        <taxon>Viridiplantae</taxon>
        <taxon>Streptophyta</taxon>
        <taxon>Embryophyta</taxon>
        <taxon>Tracheophyta</taxon>
        <taxon>Spermatophyta</taxon>
        <taxon>Magnoliopsida</taxon>
        <taxon>eudicotyledons</taxon>
        <taxon>Gunneridae</taxon>
        <taxon>Pentapetalae</taxon>
        <taxon>rosids</taxon>
        <taxon>fabids</taxon>
        <taxon>Fabales</taxon>
        <taxon>Fabaceae</taxon>
        <taxon>Papilionoideae</taxon>
        <taxon>50 kb inversion clade</taxon>
        <taxon>NPAAA clade</taxon>
        <taxon>indigoferoid/millettioid clade</taxon>
        <taxon>Phaseoleae</taxon>
        <taxon>Mucuna</taxon>
    </lineage>
</organism>
<feature type="transmembrane region" description="Helical" evidence="1">
    <location>
        <begin position="80"/>
        <end position="100"/>
    </location>
</feature>
<reference evidence="2" key="1">
    <citation type="submission" date="2018-05" db="EMBL/GenBank/DDBJ databases">
        <title>Draft genome of Mucuna pruriens seed.</title>
        <authorList>
            <person name="Nnadi N.E."/>
            <person name="Vos R."/>
            <person name="Hasami M.H."/>
            <person name="Devisetty U.K."/>
            <person name="Aguiy J.C."/>
        </authorList>
    </citation>
    <scope>NUCLEOTIDE SEQUENCE [LARGE SCALE GENOMIC DNA]</scope>
    <source>
        <strain evidence="2">JCA_2017</strain>
    </source>
</reference>
<keyword evidence="1" id="KW-0812">Transmembrane</keyword>